<reference evidence="6" key="1">
    <citation type="submission" date="2023-08" db="EMBL/GenBank/DDBJ databases">
        <title>Chromosome-level Genome Assembly of mud carp (Cirrhinus molitorella).</title>
        <authorList>
            <person name="Liu H."/>
        </authorList>
    </citation>
    <scope>NUCLEOTIDE SEQUENCE</scope>
    <source>
        <strain evidence="6">Prfri</strain>
        <tissue evidence="6">Muscle</tissue>
    </source>
</reference>
<feature type="region of interest" description="Disordered" evidence="5">
    <location>
        <begin position="158"/>
        <end position="177"/>
    </location>
</feature>
<dbReference type="GO" id="GO:0007131">
    <property type="term" value="P:reciprocal meiotic recombination"/>
    <property type="evidence" value="ECO:0007669"/>
    <property type="project" value="InterPro"/>
</dbReference>
<evidence type="ECO:0008006" key="8">
    <source>
        <dbReference type="Google" id="ProtNLM"/>
    </source>
</evidence>
<evidence type="ECO:0000256" key="4">
    <source>
        <dbReference type="ARBA" id="ARBA00023254"/>
    </source>
</evidence>
<evidence type="ECO:0000256" key="3">
    <source>
        <dbReference type="ARBA" id="ARBA00022833"/>
    </source>
</evidence>
<evidence type="ECO:0000256" key="1">
    <source>
        <dbReference type="ARBA" id="ARBA00022723"/>
    </source>
</evidence>
<dbReference type="CDD" id="cd16747">
    <property type="entry name" value="RING-HC_RNF212B"/>
    <property type="match status" value="1"/>
</dbReference>
<keyword evidence="3" id="KW-0862">Zinc</keyword>
<dbReference type="GO" id="GO:0007129">
    <property type="term" value="P:homologous chromosome pairing at meiosis"/>
    <property type="evidence" value="ECO:0007669"/>
    <property type="project" value="TreeGrafter"/>
</dbReference>
<evidence type="ECO:0000256" key="5">
    <source>
        <dbReference type="SAM" id="MobiDB-lite"/>
    </source>
</evidence>
<accession>A0AA88Q5I3</accession>
<dbReference type="PANTHER" id="PTHR22663:SF29">
    <property type="entry name" value="RING FINGER PROTEIN 212B"/>
    <property type="match status" value="1"/>
</dbReference>
<dbReference type="InterPro" id="IPR017907">
    <property type="entry name" value="Znf_RING_CS"/>
</dbReference>
<feature type="compositionally biased region" description="Polar residues" evidence="5">
    <location>
        <begin position="191"/>
        <end position="200"/>
    </location>
</feature>
<keyword evidence="1" id="KW-0479">Metal-binding</keyword>
<dbReference type="GO" id="GO:0000795">
    <property type="term" value="C:synaptonemal complex"/>
    <property type="evidence" value="ECO:0007669"/>
    <property type="project" value="InterPro"/>
</dbReference>
<protein>
    <recommendedName>
        <fullName evidence="8">RING finger protein 212B</fullName>
    </recommendedName>
</protein>
<keyword evidence="2" id="KW-0863">Zinc-finger</keyword>
<organism evidence="6 7">
    <name type="scientific">Cirrhinus molitorella</name>
    <name type="common">mud carp</name>
    <dbReference type="NCBI Taxonomy" id="172907"/>
    <lineage>
        <taxon>Eukaryota</taxon>
        <taxon>Metazoa</taxon>
        <taxon>Chordata</taxon>
        <taxon>Craniata</taxon>
        <taxon>Vertebrata</taxon>
        <taxon>Euteleostomi</taxon>
        <taxon>Actinopterygii</taxon>
        <taxon>Neopterygii</taxon>
        <taxon>Teleostei</taxon>
        <taxon>Ostariophysi</taxon>
        <taxon>Cypriniformes</taxon>
        <taxon>Cyprinidae</taxon>
        <taxon>Labeoninae</taxon>
        <taxon>Labeonini</taxon>
        <taxon>Cirrhinus</taxon>
    </lineage>
</organism>
<feature type="region of interest" description="Disordered" evidence="5">
    <location>
        <begin position="191"/>
        <end position="268"/>
    </location>
</feature>
<dbReference type="GO" id="GO:0016925">
    <property type="term" value="P:protein sumoylation"/>
    <property type="evidence" value="ECO:0007669"/>
    <property type="project" value="TreeGrafter"/>
</dbReference>
<dbReference type="PROSITE" id="PS00518">
    <property type="entry name" value="ZF_RING_1"/>
    <property type="match status" value="1"/>
</dbReference>
<dbReference type="PANTHER" id="PTHR22663">
    <property type="entry name" value="RING FINGER PROTEIN NARYA-RELATED"/>
    <property type="match status" value="1"/>
</dbReference>
<feature type="compositionally biased region" description="Polar residues" evidence="5">
    <location>
        <begin position="162"/>
        <end position="174"/>
    </location>
</feature>
<evidence type="ECO:0000313" key="6">
    <source>
        <dbReference type="EMBL" id="KAK2900700.1"/>
    </source>
</evidence>
<comment type="caution">
    <text evidence="6">The sequence shown here is derived from an EMBL/GenBank/DDBJ whole genome shotgun (WGS) entry which is preliminary data.</text>
</comment>
<proteinExistence type="predicted"/>
<feature type="compositionally biased region" description="Low complexity" evidence="5">
    <location>
        <begin position="218"/>
        <end position="227"/>
    </location>
</feature>
<dbReference type="GO" id="GO:0008270">
    <property type="term" value="F:zinc ion binding"/>
    <property type="evidence" value="ECO:0007669"/>
    <property type="project" value="UniProtKB-KW"/>
</dbReference>
<keyword evidence="7" id="KW-1185">Reference proteome</keyword>
<dbReference type="EMBL" id="JAUYZG010000008">
    <property type="protein sequence ID" value="KAK2900700.1"/>
    <property type="molecule type" value="Genomic_DNA"/>
</dbReference>
<dbReference type="InterPro" id="IPR042123">
    <property type="entry name" value="Zip3/RNF212-like"/>
</dbReference>
<sequence>MDLTRWVPPNHWSCFGRPKGGALPVPVKLFSEMNWFHCNNCYVREGKHFVVSSCGHIFCESCVNTSQCRVCHASCNYLHISDQMKPQEKMFFKDPVKLVQTRLEHIAQIAVFQKRQKERVITFLRSRSVELERKVKEVRDQCCRQVAELKLENEELKKPLSQRRTSPGTFSINGGTPRMILPVAVTSPVTPRSRAVSSGDTLERFRHSRLGMTTPPGSSISVSSMSSVHEHGFRTPSSVNTPTRSQHTTPNNFQFQLLPRPTPQSPRP</sequence>
<dbReference type="GO" id="GO:0019789">
    <property type="term" value="F:SUMO transferase activity"/>
    <property type="evidence" value="ECO:0007669"/>
    <property type="project" value="InterPro"/>
</dbReference>
<evidence type="ECO:0000256" key="2">
    <source>
        <dbReference type="ARBA" id="ARBA00022771"/>
    </source>
</evidence>
<keyword evidence="4" id="KW-0469">Meiosis</keyword>
<dbReference type="Proteomes" id="UP001187343">
    <property type="component" value="Unassembled WGS sequence"/>
</dbReference>
<gene>
    <name evidence="6" type="ORF">Q8A67_008815</name>
</gene>
<evidence type="ECO:0000313" key="7">
    <source>
        <dbReference type="Proteomes" id="UP001187343"/>
    </source>
</evidence>
<name>A0AA88Q5I3_9TELE</name>
<dbReference type="AlphaFoldDB" id="A0AA88Q5I3"/>
<feature type="compositionally biased region" description="Polar residues" evidence="5">
    <location>
        <begin position="235"/>
        <end position="255"/>
    </location>
</feature>